<evidence type="ECO:0000256" key="4">
    <source>
        <dbReference type="ARBA" id="ARBA00022448"/>
    </source>
</evidence>
<feature type="transmembrane region" description="Helical" evidence="13">
    <location>
        <begin position="55"/>
        <end position="73"/>
    </location>
</feature>
<dbReference type="FunFam" id="3.40.50.80:FF:000023">
    <property type="entry name" value="Putative ferric-chelate reductase"/>
    <property type="match status" value="1"/>
</dbReference>
<dbReference type="AlphaFoldDB" id="A0A093VVQ3"/>
<dbReference type="SUPFAM" id="SSF63380">
    <property type="entry name" value="Riboflavin synthase domain-like"/>
    <property type="match status" value="1"/>
</dbReference>
<dbReference type="InterPro" id="IPR017938">
    <property type="entry name" value="Riboflavin_synthase-like_b-brl"/>
</dbReference>
<dbReference type="Pfam" id="PF01794">
    <property type="entry name" value="Ferric_reduct"/>
    <property type="match status" value="1"/>
</dbReference>
<dbReference type="PANTHER" id="PTHR32361">
    <property type="entry name" value="FERRIC/CUPRIC REDUCTASE TRANSMEMBRANE COMPONENT"/>
    <property type="match status" value="1"/>
</dbReference>
<keyword evidence="4" id="KW-0813">Transport</keyword>
<dbReference type="InterPro" id="IPR017927">
    <property type="entry name" value="FAD-bd_FR_type"/>
</dbReference>
<dbReference type="PROSITE" id="PS51384">
    <property type="entry name" value="FAD_FR"/>
    <property type="match status" value="1"/>
</dbReference>
<evidence type="ECO:0000256" key="7">
    <source>
        <dbReference type="ARBA" id="ARBA00022982"/>
    </source>
</evidence>
<gene>
    <name evidence="16" type="ORF">GQ26_0060280</name>
</gene>
<accession>A0A093VVQ3</accession>
<organism evidence="16">
    <name type="scientific">Talaromyces marneffei PM1</name>
    <dbReference type="NCBI Taxonomy" id="1077442"/>
    <lineage>
        <taxon>Eukaryota</taxon>
        <taxon>Fungi</taxon>
        <taxon>Dikarya</taxon>
        <taxon>Ascomycota</taxon>
        <taxon>Pezizomycotina</taxon>
        <taxon>Eurotiomycetes</taxon>
        <taxon>Eurotiomycetidae</taxon>
        <taxon>Eurotiales</taxon>
        <taxon>Trichocomaceae</taxon>
        <taxon>Talaromyces</taxon>
        <taxon>Talaromyces sect. Talaromyces</taxon>
    </lineage>
</organism>
<protein>
    <recommendedName>
        <fullName evidence="3">ferric-chelate reductase (NADPH)</fullName>
        <ecNumber evidence="3">1.16.1.9</ecNumber>
    </recommendedName>
</protein>
<evidence type="ECO:0000256" key="9">
    <source>
        <dbReference type="ARBA" id="ARBA00023002"/>
    </source>
</evidence>
<evidence type="ECO:0000256" key="10">
    <source>
        <dbReference type="ARBA" id="ARBA00023065"/>
    </source>
</evidence>
<dbReference type="GO" id="GO:0005886">
    <property type="term" value="C:plasma membrane"/>
    <property type="evidence" value="ECO:0007669"/>
    <property type="project" value="UniProtKB-SubCell"/>
</dbReference>
<dbReference type="CDD" id="cd06186">
    <property type="entry name" value="NOX_Duox_like_FAD_NADP"/>
    <property type="match status" value="1"/>
</dbReference>
<feature type="signal peptide" evidence="14">
    <location>
        <begin position="1"/>
        <end position="19"/>
    </location>
</feature>
<keyword evidence="6 13" id="KW-0812">Transmembrane</keyword>
<evidence type="ECO:0000256" key="12">
    <source>
        <dbReference type="ARBA" id="ARBA00048483"/>
    </source>
</evidence>
<keyword evidence="7" id="KW-0249">Electron transport</keyword>
<dbReference type="SFLD" id="SFLDS00052">
    <property type="entry name" value="Ferric_Reductase_Domain"/>
    <property type="match status" value="1"/>
</dbReference>
<comment type="similarity">
    <text evidence="2">Belongs to the ferric reductase (FRE) family.</text>
</comment>
<dbReference type="Pfam" id="PF08022">
    <property type="entry name" value="FAD_binding_8"/>
    <property type="match status" value="1"/>
</dbReference>
<dbReference type="InterPro" id="IPR013121">
    <property type="entry name" value="Fe_red_NAD-bd_6"/>
</dbReference>
<dbReference type="Pfam" id="PF08030">
    <property type="entry name" value="NAD_binding_6"/>
    <property type="match status" value="1"/>
</dbReference>
<reference key="1">
    <citation type="journal article" date="2014" name="PLoS Genet.">
        <title>Signature Gene Expression Reveals Novel Clues to the Molecular Mechanisms of Dimorphic Transition in Penicillium marneffei.</title>
        <authorList>
            <person name="Yang E."/>
            <person name="Wang G."/>
            <person name="Cai J."/>
            <person name="Woo P.C."/>
            <person name="Lau S.K."/>
            <person name="Yuen K.-Y."/>
            <person name="Chow W.-N."/>
            <person name="Lin X."/>
        </authorList>
    </citation>
    <scope>NUCLEOTIDE SEQUENCE [LARGE SCALE GENOMIC DNA]</scope>
    <source>
        <strain>PM1</strain>
    </source>
</reference>
<evidence type="ECO:0000256" key="5">
    <source>
        <dbReference type="ARBA" id="ARBA00022475"/>
    </source>
</evidence>
<evidence type="ECO:0000256" key="11">
    <source>
        <dbReference type="ARBA" id="ARBA00023136"/>
    </source>
</evidence>
<dbReference type="Gene3D" id="2.40.30.10">
    <property type="entry name" value="Translation factors"/>
    <property type="match status" value="1"/>
</dbReference>
<feature type="transmembrane region" description="Helical" evidence="13">
    <location>
        <begin position="283"/>
        <end position="302"/>
    </location>
</feature>
<comment type="subcellular location">
    <subcellularLocation>
        <location evidence="1">Cell membrane</location>
        <topology evidence="1">Multi-pass membrane protein</topology>
    </subcellularLocation>
</comment>
<keyword evidence="11 13" id="KW-0472">Membrane</keyword>
<dbReference type="EMBL" id="JPOX01000006">
    <property type="protein sequence ID" value="KFX50716.1"/>
    <property type="molecule type" value="Genomic_DNA"/>
</dbReference>
<evidence type="ECO:0000256" key="2">
    <source>
        <dbReference type="ARBA" id="ARBA00006278"/>
    </source>
</evidence>
<evidence type="ECO:0000256" key="1">
    <source>
        <dbReference type="ARBA" id="ARBA00004651"/>
    </source>
</evidence>
<dbReference type="HOGENOM" id="CLU_010365_3_1_1"/>
<keyword evidence="5" id="KW-1003">Cell membrane</keyword>
<dbReference type="GO" id="GO:0006826">
    <property type="term" value="P:iron ion transport"/>
    <property type="evidence" value="ECO:0007669"/>
    <property type="project" value="TreeGrafter"/>
</dbReference>
<evidence type="ECO:0000256" key="6">
    <source>
        <dbReference type="ARBA" id="ARBA00022692"/>
    </source>
</evidence>
<feature type="transmembrane region" description="Helical" evidence="13">
    <location>
        <begin position="253"/>
        <end position="271"/>
    </location>
</feature>
<dbReference type="InterPro" id="IPR013130">
    <property type="entry name" value="Fe3_Rdtase_TM_dom"/>
</dbReference>
<keyword evidence="14" id="KW-0732">Signal</keyword>
<evidence type="ECO:0000256" key="8">
    <source>
        <dbReference type="ARBA" id="ARBA00022989"/>
    </source>
</evidence>
<dbReference type="GO" id="GO:0015677">
    <property type="term" value="P:copper ion import"/>
    <property type="evidence" value="ECO:0007669"/>
    <property type="project" value="TreeGrafter"/>
</dbReference>
<feature type="domain" description="FAD-binding FR-type" evidence="15">
    <location>
        <begin position="321"/>
        <end position="458"/>
    </location>
</feature>
<comment type="caution">
    <text evidence="16">The sequence shown here is derived from an EMBL/GenBank/DDBJ whole genome shotgun (WGS) entry which is preliminary data.</text>
</comment>
<dbReference type="SFLD" id="SFLDG01168">
    <property type="entry name" value="Ferric_reductase_subgroup_(FRE"/>
    <property type="match status" value="1"/>
</dbReference>
<keyword evidence="8 13" id="KW-1133">Transmembrane helix</keyword>
<reference evidence="16" key="2">
    <citation type="journal article" date="2014" name="PLoS Genet.">
        <title>Signature gene expression reveals novel clues to the molecular mechanisms of dimorphic transition in Penicillium marneffei.</title>
        <authorList>
            <person name="Yang E."/>
            <person name="Wang G."/>
            <person name="Cai J."/>
            <person name="Woo P.C."/>
            <person name="Lau S.K."/>
            <person name="Yuen K.-Y."/>
            <person name="Chow W.-N."/>
            <person name="Lin X."/>
        </authorList>
    </citation>
    <scope>NUCLEOTIDE SEQUENCE</scope>
    <source>
        <strain evidence="16">PM1</strain>
    </source>
</reference>
<evidence type="ECO:0000313" key="16">
    <source>
        <dbReference type="EMBL" id="KFX50716.1"/>
    </source>
</evidence>
<feature type="transmembrane region" description="Helical" evidence="13">
    <location>
        <begin position="142"/>
        <end position="162"/>
    </location>
</feature>
<keyword evidence="10" id="KW-0406">Ion transport</keyword>
<sequence>MASLATTIIMASMATAVYAQQQAASGGGGTVGAGGGGTTTQATDFEYLDNLQDDYTHFMLVAMAATVALYFVWKSSLRLTSHIRRLHGLGNDSQRYFTRDDFRMAWFKRNIIDAPLFRVRHNREFQLSRAVNMGTLPSRFQAICLAGLIAMNVVLCVLHIPFSEGIVSYGTFLRNRTGTLATANLIPLVILAGRNNPLIPLLGLSFDSWNIFHRWLARIVAAESLAHFLSWMFCTADKSGWATIIKAFHNSQLIITGLVAVVGFVALVLFASSALRHAFYETFLHLHILLVLMSFIGLWCHLDGLPQRVYLLGALIMWGLERFTRLAINVYRNLVGGRTTAKAEALPGDVTRITLKIARPWTFRPGQHVYICIPSVGLWMYHPFSVAWSEKEHLPTNEKGLVMTRQDVMTVQKETISLLVRRRTGFTETLYKRAAKGVDGHVYLSAFVEGPYGAIHDLDSYGTVLLFAGGIGITHHVPFVRHLVQGYADGVVAARRVTLVWTIQSPEHLEWVRPWMTSILQMDRRRDVLRIMLFITRPRSTKEIHSPSATVEMFPGRPNIQTVLDKEIEQQIGAMGVMVCGGGAMSDDVRRACRDRQAISNINFIEESFTW</sequence>
<dbReference type="PANTHER" id="PTHR32361:SF24">
    <property type="entry name" value="REDUCTASE, PUTATIVE (AFU_ORTHOLOGUE AFUA_3G10820)-RELATED"/>
    <property type="match status" value="1"/>
</dbReference>
<evidence type="ECO:0000256" key="3">
    <source>
        <dbReference type="ARBA" id="ARBA00012668"/>
    </source>
</evidence>
<dbReference type="eggNOG" id="KOG0039">
    <property type="taxonomic scope" value="Eukaryota"/>
</dbReference>
<dbReference type="InterPro" id="IPR013112">
    <property type="entry name" value="FAD-bd_8"/>
</dbReference>
<keyword evidence="9" id="KW-0560">Oxidoreductase</keyword>
<dbReference type="GO" id="GO:0052851">
    <property type="term" value="F:ferric-chelate reductase (NADPH) activity"/>
    <property type="evidence" value="ECO:0007669"/>
    <property type="project" value="UniProtKB-EC"/>
</dbReference>
<dbReference type="Gene3D" id="3.40.50.80">
    <property type="entry name" value="Nucleotide-binding domain of ferredoxin-NADP reductase (FNR) module"/>
    <property type="match status" value="1"/>
</dbReference>
<evidence type="ECO:0000256" key="13">
    <source>
        <dbReference type="SAM" id="Phobius"/>
    </source>
</evidence>
<name>A0A093VVQ3_TALMA</name>
<dbReference type="InterPro" id="IPR039261">
    <property type="entry name" value="FNR_nucleotide-bd"/>
</dbReference>
<evidence type="ECO:0000256" key="14">
    <source>
        <dbReference type="SAM" id="SignalP"/>
    </source>
</evidence>
<feature type="chain" id="PRO_5001893187" description="ferric-chelate reductase (NADPH)" evidence="14">
    <location>
        <begin position="20"/>
        <end position="611"/>
    </location>
</feature>
<proteinExistence type="inferred from homology"/>
<dbReference type="InterPro" id="IPR051410">
    <property type="entry name" value="Ferric/Cupric_Reductase"/>
</dbReference>
<dbReference type="EC" id="1.16.1.9" evidence="3"/>
<dbReference type="SUPFAM" id="SSF52343">
    <property type="entry name" value="Ferredoxin reductase-like, C-terminal NADP-linked domain"/>
    <property type="match status" value="1"/>
</dbReference>
<dbReference type="GO" id="GO:0006879">
    <property type="term" value="P:intracellular iron ion homeostasis"/>
    <property type="evidence" value="ECO:0007669"/>
    <property type="project" value="TreeGrafter"/>
</dbReference>
<evidence type="ECO:0000259" key="15">
    <source>
        <dbReference type="PROSITE" id="PS51384"/>
    </source>
</evidence>
<comment type="catalytic activity">
    <reaction evidence="12">
        <text>2 a Fe(II)-siderophore + NADP(+) + H(+) = 2 a Fe(III)-siderophore + NADPH</text>
        <dbReference type="Rhea" id="RHEA:28795"/>
        <dbReference type="Rhea" id="RHEA-COMP:11342"/>
        <dbReference type="Rhea" id="RHEA-COMP:11344"/>
        <dbReference type="ChEBI" id="CHEBI:15378"/>
        <dbReference type="ChEBI" id="CHEBI:29033"/>
        <dbReference type="ChEBI" id="CHEBI:29034"/>
        <dbReference type="ChEBI" id="CHEBI:57783"/>
        <dbReference type="ChEBI" id="CHEBI:58349"/>
        <dbReference type="EC" id="1.16.1.9"/>
    </reaction>
</comment>